<dbReference type="AlphaFoldDB" id="A0A8K0K9G4"/>
<accession>A0A8K0K9G4</accession>
<dbReference type="EMBL" id="KZ308520">
    <property type="protein sequence ID" value="KAG8230979.1"/>
    <property type="molecule type" value="Genomic_DNA"/>
</dbReference>
<evidence type="ECO:0000313" key="2">
    <source>
        <dbReference type="Proteomes" id="UP000792457"/>
    </source>
</evidence>
<name>A0A8K0K9G4_LADFU</name>
<keyword evidence="2" id="KW-1185">Reference proteome</keyword>
<protein>
    <submittedName>
        <fullName evidence="1">Uncharacterized protein</fullName>
    </submittedName>
</protein>
<gene>
    <name evidence="1" type="ORF">J437_LFUL003937</name>
</gene>
<proteinExistence type="predicted"/>
<dbReference type="Proteomes" id="UP000792457">
    <property type="component" value="Unassembled WGS sequence"/>
</dbReference>
<sequence>MKLYLLCEPIGFVLPQIVVELKDAELGSHTHSIELTQDLPQSKALVMGTLSAARKGNMSEVDSVTLKKGEIISWYLKN</sequence>
<reference evidence="1" key="2">
    <citation type="submission" date="2017-10" db="EMBL/GenBank/DDBJ databases">
        <title>Ladona fulva Genome sequencing and assembly.</title>
        <authorList>
            <person name="Murali S."/>
            <person name="Richards S."/>
            <person name="Bandaranaike D."/>
            <person name="Bellair M."/>
            <person name="Blankenburg K."/>
            <person name="Chao H."/>
            <person name="Dinh H."/>
            <person name="Doddapaneni H."/>
            <person name="Dugan-Rocha S."/>
            <person name="Elkadiri S."/>
            <person name="Gnanaolivu R."/>
            <person name="Hernandez B."/>
            <person name="Skinner E."/>
            <person name="Javaid M."/>
            <person name="Lee S."/>
            <person name="Li M."/>
            <person name="Ming W."/>
            <person name="Munidasa M."/>
            <person name="Muniz J."/>
            <person name="Nguyen L."/>
            <person name="Hughes D."/>
            <person name="Osuji N."/>
            <person name="Pu L.-L."/>
            <person name="Puazo M."/>
            <person name="Qu C."/>
            <person name="Quiroz J."/>
            <person name="Raj R."/>
            <person name="Weissenberger G."/>
            <person name="Xin Y."/>
            <person name="Zou X."/>
            <person name="Han Y."/>
            <person name="Worley K."/>
            <person name="Muzny D."/>
            <person name="Gibbs R."/>
        </authorList>
    </citation>
    <scope>NUCLEOTIDE SEQUENCE</scope>
    <source>
        <strain evidence="1">Sampled in the wild</strain>
    </source>
</reference>
<organism evidence="1 2">
    <name type="scientific">Ladona fulva</name>
    <name type="common">Scarce chaser dragonfly</name>
    <name type="synonym">Libellula fulva</name>
    <dbReference type="NCBI Taxonomy" id="123851"/>
    <lineage>
        <taxon>Eukaryota</taxon>
        <taxon>Metazoa</taxon>
        <taxon>Ecdysozoa</taxon>
        <taxon>Arthropoda</taxon>
        <taxon>Hexapoda</taxon>
        <taxon>Insecta</taxon>
        <taxon>Pterygota</taxon>
        <taxon>Palaeoptera</taxon>
        <taxon>Odonata</taxon>
        <taxon>Epiprocta</taxon>
        <taxon>Anisoptera</taxon>
        <taxon>Libelluloidea</taxon>
        <taxon>Libellulidae</taxon>
        <taxon>Ladona</taxon>
    </lineage>
</organism>
<reference evidence="1" key="1">
    <citation type="submission" date="2013-04" db="EMBL/GenBank/DDBJ databases">
        <authorList>
            <person name="Qu J."/>
            <person name="Murali S.C."/>
            <person name="Bandaranaike D."/>
            <person name="Bellair M."/>
            <person name="Blankenburg K."/>
            <person name="Chao H."/>
            <person name="Dinh H."/>
            <person name="Doddapaneni H."/>
            <person name="Downs B."/>
            <person name="Dugan-Rocha S."/>
            <person name="Elkadiri S."/>
            <person name="Gnanaolivu R.D."/>
            <person name="Hernandez B."/>
            <person name="Javaid M."/>
            <person name="Jayaseelan J.C."/>
            <person name="Lee S."/>
            <person name="Li M."/>
            <person name="Ming W."/>
            <person name="Munidasa M."/>
            <person name="Muniz J."/>
            <person name="Nguyen L."/>
            <person name="Ongeri F."/>
            <person name="Osuji N."/>
            <person name="Pu L.-L."/>
            <person name="Puazo M."/>
            <person name="Qu C."/>
            <person name="Quiroz J."/>
            <person name="Raj R."/>
            <person name="Weissenberger G."/>
            <person name="Xin Y."/>
            <person name="Zou X."/>
            <person name="Han Y."/>
            <person name="Richards S."/>
            <person name="Worley K."/>
            <person name="Muzny D."/>
            <person name="Gibbs R."/>
        </authorList>
    </citation>
    <scope>NUCLEOTIDE SEQUENCE</scope>
    <source>
        <strain evidence="1">Sampled in the wild</strain>
    </source>
</reference>
<comment type="caution">
    <text evidence="1">The sequence shown here is derived from an EMBL/GenBank/DDBJ whole genome shotgun (WGS) entry which is preliminary data.</text>
</comment>
<evidence type="ECO:0000313" key="1">
    <source>
        <dbReference type="EMBL" id="KAG8230979.1"/>
    </source>
</evidence>